<evidence type="ECO:0000256" key="1">
    <source>
        <dbReference type="SAM" id="SignalP"/>
    </source>
</evidence>
<dbReference type="EMBL" id="HBGN01002021">
    <property type="protein sequence ID" value="CAD9314948.1"/>
    <property type="molecule type" value="Transcribed_RNA"/>
</dbReference>
<reference evidence="2" key="1">
    <citation type="submission" date="2021-01" db="EMBL/GenBank/DDBJ databases">
        <authorList>
            <person name="Corre E."/>
            <person name="Pelletier E."/>
            <person name="Niang G."/>
            <person name="Scheremetjew M."/>
            <person name="Finn R."/>
            <person name="Kale V."/>
            <person name="Holt S."/>
            <person name="Cochrane G."/>
            <person name="Meng A."/>
            <person name="Brown T."/>
            <person name="Cohen L."/>
        </authorList>
    </citation>
    <scope>NUCLEOTIDE SEQUENCE</scope>
    <source>
        <strain evidence="2">Pop2</strain>
    </source>
</reference>
<dbReference type="AlphaFoldDB" id="A0A6U3SEY5"/>
<organism evidence="2">
    <name type="scientific">Ditylum brightwellii</name>
    <dbReference type="NCBI Taxonomy" id="49249"/>
    <lineage>
        <taxon>Eukaryota</taxon>
        <taxon>Sar</taxon>
        <taxon>Stramenopiles</taxon>
        <taxon>Ochrophyta</taxon>
        <taxon>Bacillariophyta</taxon>
        <taxon>Mediophyceae</taxon>
        <taxon>Lithodesmiophycidae</taxon>
        <taxon>Lithodesmiales</taxon>
        <taxon>Lithodesmiaceae</taxon>
        <taxon>Ditylum</taxon>
    </lineage>
</organism>
<feature type="chain" id="PRO_5030160143" evidence="1">
    <location>
        <begin position="21"/>
        <end position="269"/>
    </location>
</feature>
<gene>
    <name evidence="2" type="ORF">DBRI1063_LOCUS1354</name>
</gene>
<proteinExistence type="predicted"/>
<name>A0A6U3SEY5_9STRA</name>
<feature type="signal peptide" evidence="1">
    <location>
        <begin position="1"/>
        <end position="20"/>
    </location>
</feature>
<sequence length="269" mass="29564">MHLFKSNVLLLSMTALACDAFVAPHVPSNAQWLHNSPTHQNSFFGFGLDTKNPTSSSPSSTSNSAKSKALIEKAKDIIYNKSGFYSPFDSDIFSKEFVFRGPIIGPLNKKDYLKTMDAFQVYNAIPDINPNAWGFSIDPQDDNRVWFMVRNSGTFTGRAFLPDSLNYEANGAMIDGCPETFSITFDDDQKMKCLTVGYVADRFSGNTKGQGAAAGIFNAIGLPFPKVGPLLRFAQWFGTEVVDVGLPSYSAKDVPEWWTDKNVGTGGYL</sequence>
<evidence type="ECO:0000313" key="2">
    <source>
        <dbReference type="EMBL" id="CAD9314948.1"/>
    </source>
</evidence>
<dbReference type="PROSITE" id="PS51257">
    <property type="entry name" value="PROKAR_LIPOPROTEIN"/>
    <property type="match status" value="1"/>
</dbReference>
<keyword evidence="1" id="KW-0732">Signal</keyword>
<accession>A0A6U3SEY5</accession>
<protein>
    <submittedName>
        <fullName evidence="2">Uncharacterized protein</fullName>
    </submittedName>
</protein>